<dbReference type="OrthoDB" id="2423305at2759"/>
<dbReference type="Pfam" id="PF21788">
    <property type="entry name" value="TNP-like_GBD"/>
    <property type="match status" value="1"/>
</dbReference>
<keyword evidence="3" id="KW-1185">Reference proteome</keyword>
<reference evidence="2 3" key="1">
    <citation type="submission" date="2018-08" db="EMBL/GenBank/DDBJ databases">
        <title>Genome and evolution of the arbuscular mycorrhizal fungus Diversispora epigaea (formerly Glomus versiforme) and its bacterial endosymbionts.</title>
        <authorList>
            <person name="Sun X."/>
            <person name="Fei Z."/>
            <person name="Harrison M."/>
        </authorList>
    </citation>
    <scope>NUCLEOTIDE SEQUENCE [LARGE SCALE GENOMIC DNA]</scope>
    <source>
        <strain evidence="2 3">IT104</strain>
    </source>
</reference>
<dbReference type="Proteomes" id="UP000266861">
    <property type="component" value="Unassembled WGS sequence"/>
</dbReference>
<comment type="caution">
    <text evidence="2">The sequence shown here is derived from an EMBL/GenBank/DDBJ whole genome shotgun (WGS) entry which is preliminary data.</text>
</comment>
<evidence type="ECO:0000313" key="3">
    <source>
        <dbReference type="Proteomes" id="UP000266861"/>
    </source>
</evidence>
<evidence type="ECO:0000259" key="1">
    <source>
        <dbReference type="Pfam" id="PF21788"/>
    </source>
</evidence>
<evidence type="ECO:0000313" key="2">
    <source>
        <dbReference type="EMBL" id="RHZ88044.1"/>
    </source>
</evidence>
<accession>A0A397JS87</accession>
<feature type="domain" description="Transposable element P transposase-like GTP-binding insertion" evidence="1">
    <location>
        <begin position="3"/>
        <end position="92"/>
    </location>
</feature>
<dbReference type="EMBL" id="PQFF01000024">
    <property type="protein sequence ID" value="RHZ88044.1"/>
    <property type="molecule type" value="Genomic_DNA"/>
</dbReference>
<proteinExistence type="predicted"/>
<protein>
    <recommendedName>
        <fullName evidence="1">Transposable element P transposase-like GTP-binding insertion domain-containing protein</fullName>
    </recommendedName>
</protein>
<sequence>MFNGKEISWKHIKGVYEHSVQHATAKATKLTKRHIYLTSWSKMQVDLAEHILSKEVEDALASIEELKEISEETRNFIKYSRKYRQIMHSRISFRLLEDPRIKTLKEIRDWFICGDNQKTGPKEWISVQCQFDLILSINGFVEMLEFILKKYPSAMVQPSRISQDMLEGFFGTIRELGGDSSTQTLKSYGHAVNKYKVTALVSSEVKSINYGKADNNGTGISTLTRSFAM</sequence>
<gene>
    <name evidence="2" type="ORF">Glove_26g49</name>
</gene>
<organism evidence="2 3">
    <name type="scientific">Diversispora epigaea</name>
    <dbReference type="NCBI Taxonomy" id="1348612"/>
    <lineage>
        <taxon>Eukaryota</taxon>
        <taxon>Fungi</taxon>
        <taxon>Fungi incertae sedis</taxon>
        <taxon>Mucoromycota</taxon>
        <taxon>Glomeromycotina</taxon>
        <taxon>Glomeromycetes</taxon>
        <taxon>Diversisporales</taxon>
        <taxon>Diversisporaceae</taxon>
        <taxon>Diversispora</taxon>
    </lineage>
</organism>
<name>A0A397JS87_9GLOM</name>
<dbReference type="InterPro" id="IPR048366">
    <property type="entry name" value="TNP-like_GBD"/>
</dbReference>
<dbReference type="AlphaFoldDB" id="A0A397JS87"/>